<keyword evidence="2" id="KW-1185">Reference proteome</keyword>
<dbReference type="AlphaFoldDB" id="A0A914EE28"/>
<name>A0A914EE28_9BILA</name>
<evidence type="ECO:0000259" key="1">
    <source>
        <dbReference type="Pfam" id="PF02121"/>
    </source>
</evidence>
<proteinExistence type="predicted"/>
<dbReference type="WBParaSite" id="ACRNAN_scaffold7176.g18136.t1">
    <property type="protein sequence ID" value="ACRNAN_scaffold7176.g18136.t1"/>
    <property type="gene ID" value="ACRNAN_scaffold7176.g18136"/>
</dbReference>
<dbReference type="Pfam" id="PF02121">
    <property type="entry name" value="IP_trans"/>
    <property type="match status" value="1"/>
</dbReference>
<protein>
    <recommendedName>
        <fullName evidence="1">Phosphatidylinositol transfer protein N-terminal domain-containing protein</fullName>
    </recommendedName>
</protein>
<sequence>MQSYKKGSHFEVNVLDLLDQFPQQCQTQNVISINEDKEYRILLPLTIEEYQIGKRWSVAEHLKQKQVVEMELKC</sequence>
<evidence type="ECO:0000313" key="2">
    <source>
        <dbReference type="Proteomes" id="UP000887540"/>
    </source>
</evidence>
<feature type="domain" description="Phosphatidylinositol transfer protein N-terminal" evidence="1">
    <location>
        <begin position="37"/>
        <end position="66"/>
    </location>
</feature>
<dbReference type="Gene3D" id="3.30.530.20">
    <property type="match status" value="1"/>
</dbReference>
<organism evidence="2 3">
    <name type="scientific">Acrobeloides nanus</name>
    <dbReference type="NCBI Taxonomy" id="290746"/>
    <lineage>
        <taxon>Eukaryota</taxon>
        <taxon>Metazoa</taxon>
        <taxon>Ecdysozoa</taxon>
        <taxon>Nematoda</taxon>
        <taxon>Chromadorea</taxon>
        <taxon>Rhabditida</taxon>
        <taxon>Tylenchina</taxon>
        <taxon>Cephalobomorpha</taxon>
        <taxon>Cephaloboidea</taxon>
        <taxon>Cephalobidae</taxon>
        <taxon>Acrobeloides</taxon>
    </lineage>
</organism>
<dbReference type="InterPro" id="IPR023393">
    <property type="entry name" value="START-like_dom_sf"/>
</dbReference>
<dbReference type="Proteomes" id="UP000887540">
    <property type="component" value="Unplaced"/>
</dbReference>
<dbReference type="InterPro" id="IPR055261">
    <property type="entry name" value="PI_transfer_N"/>
</dbReference>
<reference evidence="3" key="1">
    <citation type="submission" date="2022-11" db="UniProtKB">
        <authorList>
            <consortium name="WormBaseParasite"/>
        </authorList>
    </citation>
    <scope>IDENTIFICATION</scope>
</reference>
<dbReference type="SUPFAM" id="SSF55961">
    <property type="entry name" value="Bet v1-like"/>
    <property type="match status" value="1"/>
</dbReference>
<evidence type="ECO:0000313" key="3">
    <source>
        <dbReference type="WBParaSite" id="ACRNAN_scaffold7176.g18136.t1"/>
    </source>
</evidence>
<accession>A0A914EE28</accession>